<keyword evidence="3" id="KW-1185">Reference proteome</keyword>
<proteinExistence type="predicted"/>
<evidence type="ECO:0000313" key="2">
    <source>
        <dbReference type="EMBL" id="RGR71915.1"/>
    </source>
</evidence>
<dbReference type="GO" id="GO:0005886">
    <property type="term" value="C:plasma membrane"/>
    <property type="evidence" value="ECO:0007669"/>
    <property type="project" value="TreeGrafter"/>
</dbReference>
<feature type="transmembrane region" description="Helical" evidence="1">
    <location>
        <begin position="105"/>
        <end position="128"/>
    </location>
</feature>
<protein>
    <submittedName>
        <fullName evidence="2">PTS system mannose/fructose/sorbose family transporter subunit IID</fullName>
    </submittedName>
</protein>
<feature type="transmembrane region" description="Helical" evidence="1">
    <location>
        <begin position="134"/>
        <end position="155"/>
    </location>
</feature>
<feature type="transmembrane region" description="Helical" evidence="1">
    <location>
        <begin position="247"/>
        <end position="264"/>
    </location>
</feature>
<feature type="transmembrane region" description="Helical" evidence="1">
    <location>
        <begin position="176"/>
        <end position="196"/>
    </location>
</feature>
<dbReference type="EMBL" id="QRUP01000017">
    <property type="protein sequence ID" value="RGR71915.1"/>
    <property type="molecule type" value="Genomic_DNA"/>
</dbReference>
<dbReference type="PANTHER" id="PTHR32502">
    <property type="entry name" value="N-ACETYLGALACTOSAMINE PERMEASE II COMPONENT-RELATED"/>
    <property type="match status" value="1"/>
</dbReference>
<dbReference type="GeneID" id="83016304"/>
<dbReference type="Proteomes" id="UP000284178">
    <property type="component" value="Unassembled WGS sequence"/>
</dbReference>
<dbReference type="RefSeq" id="WP_117895581.1">
    <property type="nucleotide sequence ID" value="NZ_CABJCV010000017.1"/>
</dbReference>
<dbReference type="InterPro" id="IPR004704">
    <property type="entry name" value="PTS_IID_man"/>
</dbReference>
<organism evidence="2 3">
    <name type="scientific">Holdemania filiformis</name>
    <dbReference type="NCBI Taxonomy" id="61171"/>
    <lineage>
        <taxon>Bacteria</taxon>
        <taxon>Bacillati</taxon>
        <taxon>Bacillota</taxon>
        <taxon>Erysipelotrichia</taxon>
        <taxon>Erysipelotrichales</taxon>
        <taxon>Erysipelotrichaceae</taxon>
        <taxon>Holdemania</taxon>
    </lineage>
</organism>
<gene>
    <name evidence="2" type="ORF">DWY25_12960</name>
</gene>
<evidence type="ECO:0000313" key="3">
    <source>
        <dbReference type="Proteomes" id="UP000284178"/>
    </source>
</evidence>
<keyword evidence="1" id="KW-1133">Transmembrane helix</keyword>
<comment type="caution">
    <text evidence="2">The sequence shown here is derived from an EMBL/GenBank/DDBJ whole genome shotgun (WGS) entry which is preliminary data.</text>
</comment>
<feature type="transmembrane region" description="Helical" evidence="1">
    <location>
        <begin position="216"/>
        <end position="235"/>
    </location>
</feature>
<dbReference type="Pfam" id="PF03613">
    <property type="entry name" value="EIID-AGA"/>
    <property type="match status" value="1"/>
</dbReference>
<keyword evidence="1" id="KW-0812">Transmembrane</keyword>
<name>A0A412FUM7_9FIRM</name>
<reference evidence="2 3" key="1">
    <citation type="submission" date="2018-08" db="EMBL/GenBank/DDBJ databases">
        <title>A genome reference for cultivated species of the human gut microbiota.</title>
        <authorList>
            <person name="Zou Y."/>
            <person name="Xue W."/>
            <person name="Luo G."/>
        </authorList>
    </citation>
    <scope>NUCLEOTIDE SEQUENCE [LARGE SCALE GENOMIC DNA]</scope>
    <source>
        <strain evidence="2 3">AF24-29</strain>
    </source>
</reference>
<dbReference type="GO" id="GO:0009401">
    <property type="term" value="P:phosphoenolpyruvate-dependent sugar phosphotransferase system"/>
    <property type="evidence" value="ECO:0007669"/>
    <property type="project" value="InterPro"/>
</dbReference>
<dbReference type="AlphaFoldDB" id="A0A412FUM7"/>
<evidence type="ECO:0000256" key="1">
    <source>
        <dbReference type="SAM" id="Phobius"/>
    </source>
</evidence>
<accession>A0A412FUM7</accession>
<dbReference type="PANTHER" id="PTHR32502:SF26">
    <property type="entry name" value="PHOSPHOTRANSFERASE SYSTEM SUGAR-SPECIFIC EIID COMPONENT"/>
    <property type="match status" value="1"/>
</dbReference>
<dbReference type="InterPro" id="IPR050303">
    <property type="entry name" value="GatZ_KbaZ_carbometab"/>
</dbReference>
<keyword evidence="1" id="KW-0472">Membrane</keyword>
<sequence>MSNVLTKKDLRRCLNRYIFTRQSPFNYETMQSGGWVYSIHPAMEKIYDGDADLLAEKYKDHFKFYNTHPWMGNIILGACIAIESTKDPDATKQAVEMRTALMGPLAGIGDAIIWIMFMTILGAIAAYMALEGSIVGWVIAEVIQLIIWFAFYKLFFVAYDQGVTFVTTRSAQLQHITEAASVLGLSVVGALVASTVNVKFGITMSYGEVVQPVNDLLDSIIPHFGNVVTVALIYWGLGRKSMTSGKMIVIVLVAAIVLSAIGILA</sequence>
<dbReference type="PROSITE" id="PS51108">
    <property type="entry name" value="PTS_EIID"/>
    <property type="match status" value="1"/>
</dbReference>